<name>A0A9D4ITX1_DREPO</name>
<dbReference type="Proteomes" id="UP000828390">
    <property type="component" value="Unassembled WGS sequence"/>
</dbReference>
<proteinExistence type="predicted"/>
<sequence length="88" mass="10065">MRQFRILPDQDLGRSVDILEIFNVDGLPICQHGIHTYQPVQTRAVPAVTRNQHGAHTDCPGLTWQRYGLPRINTEKHVIYTDHPGLIQ</sequence>
<protein>
    <submittedName>
        <fullName evidence="1">Uncharacterized protein</fullName>
    </submittedName>
</protein>
<dbReference type="EMBL" id="JAIWYP010000008">
    <property type="protein sequence ID" value="KAH3784672.1"/>
    <property type="molecule type" value="Genomic_DNA"/>
</dbReference>
<accession>A0A9D4ITX1</accession>
<evidence type="ECO:0000313" key="1">
    <source>
        <dbReference type="EMBL" id="KAH3784672.1"/>
    </source>
</evidence>
<comment type="caution">
    <text evidence="1">The sequence shown here is derived from an EMBL/GenBank/DDBJ whole genome shotgun (WGS) entry which is preliminary data.</text>
</comment>
<gene>
    <name evidence="1" type="ORF">DPMN_162636</name>
</gene>
<evidence type="ECO:0000313" key="2">
    <source>
        <dbReference type="Proteomes" id="UP000828390"/>
    </source>
</evidence>
<organism evidence="1 2">
    <name type="scientific">Dreissena polymorpha</name>
    <name type="common">Zebra mussel</name>
    <name type="synonym">Mytilus polymorpha</name>
    <dbReference type="NCBI Taxonomy" id="45954"/>
    <lineage>
        <taxon>Eukaryota</taxon>
        <taxon>Metazoa</taxon>
        <taxon>Spiralia</taxon>
        <taxon>Lophotrochozoa</taxon>
        <taxon>Mollusca</taxon>
        <taxon>Bivalvia</taxon>
        <taxon>Autobranchia</taxon>
        <taxon>Heteroconchia</taxon>
        <taxon>Euheterodonta</taxon>
        <taxon>Imparidentia</taxon>
        <taxon>Neoheterodontei</taxon>
        <taxon>Myida</taxon>
        <taxon>Dreissenoidea</taxon>
        <taxon>Dreissenidae</taxon>
        <taxon>Dreissena</taxon>
    </lineage>
</organism>
<reference evidence="1" key="2">
    <citation type="submission" date="2020-11" db="EMBL/GenBank/DDBJ databases">
        <authorList>
            <person name="McCartney M.A."/>
            <person name="Auch B."/>
            <person name="Kono T."/>
            <person name="Mallez S."/>
            <person name="Becker A."/>
            <person name="Gohl D.M."/>
            <person name="Silverstein K.A.T."/>
            <person name="Koren S."/>
            <person name="Bechman K.B."/>
            <person name="Herman A."/>
            <person name="Abrahante J.E."/>
            <person name="Garbe J."/>
        </authorList>
    </citation>
    <scope>NUCLEOTIDE SEQUENCE</scope>
    <source>
        <strain evidence="1">Duluth1</strain>
        <tissue evidence="1">Whole animal</tissue>
    </source>
</reference>
<reference evidence="1" key="1">
    <citation type="journal article" date="2019" name="bioRxiv">
        <title>The Genome of the Zebra Mussel, Dreissena polymorpha: A Resource for Invasive Species Research.</title>
        <authorList>
            <person name="McCartney M.A."/>
            <person name="Auch B."/>
            <person name="Kono T."/>
            <person name="Mallez S."/>
            <person name="Zhang Y."/>
            <person name="Obille A."/>
            <person name="Becker A."/>
            <person name="Abrahante J.E."/>
            <person name="Garbe J."/>
            <person name="Badalamenti J.P."/>
            <person name="Herman A."/>
            <person name="Mangelson H."/>
            <person name="Liachko I."/>
            <person name="Sullivan S."/>
            <person name="Sone E.D."/>
            <person name="Koren S."/>
            <person name="Silverstein K.A.T."/>
            <person name="Beckman K.B."/>
            <person name="Gohl D.M."/>
        </authorList>
    </citation>
    <scope>NUCLEOTIDE SEQUENCE</scope>
    <source>
        <strain evidence="1">Duluth1</strain>
        <tissue evidence="1">Whole animal</tissue>
    </source>
</reference>
<keyword evidence="2" id="KW-1185">Reference proteome</keyword>
<dbReference type="AlphaFoldDB" id="A0A9D4ITX1"/>